<proteinExistence type="predicted"/>
<reference evidence="2" key="1">
    <citation type="journal article" date="2015" name="Nat. Plants">
        <title>Genome expansion of Arabis alpina linked with retrotransposition and reduced symmetric DNA methylation.</title>
        <authorList>
            <person name="Willing E.M."/>
            <person name="Rawat V."/>
            <person name="Mandakova T."/>
            <person name="Maumus F."/>
            <person name="James G.V."/>
            <person name="Nordstroem K.J."/>
            <person name="Becker C."/>
            <person name="Warthmann N."/>
            <person name="Chica C."/>
            <person name="Szarzynska B."/>
            <person name="Zytnicki M."/>
            <person name="Albani M.C."/>
            <person name="Kiefer C."/>
            <person name="Bergonzi S."/>
            <person name="Castaings L."/>
            <person name="Mateos J.L."/>
            <person name="Berns M.C."/>
            <person name="Bujdoso N."/>
            <person name="Piofczyk T."/>
            <person name="de Lorenzo L."/>
            <person name="Barrero-Sicilia C."/>
            <person name="Mateos I."/>
            <person name="Piednoel M."/>
            <person name="Hagmann J."/>
            <person name="Chen-Min-Tao R."/>
            <person name="Iglesias-Fernandez R."/>
            <person name="Schuster S.C."/>
            <person name="Alonso-Blanco C."/>
            <person name="Roudier F."/>
            <person name="Carbonero P."/>
            <person name="Paz-Ares J."/>
            <person name="Davis S.J."/>
            <person name="Pecinka A."/>
            <person name="Quesneville H."/>
            <person name="Colot V."/>
            <person name="Lysak M.A."/>
            <person name="Weigel D."/>
            <person name="Coupland G."/>
            <person name="Schneeberger K."/>
        </authorList>
    </citation>
    <scope>NUCLEOTIDE SEQUENCE [LARGE SCALE GENOMIC DNA]</scope>
    <source>
        <strain evidence="2">cv. Pajares</strain>
    </source>
</reference>
<dbReference type="EMBL" id="CM002871">
    <property type="protein sequence ID" value="KFK37644.1"/>
    <property type="molecule type" value="Genomic_DNA"/>
</dbReference>
<keyword evidence="2" id="KW-1185">Reference proteome</keyword>
<dbReference type="OrthoDB" id="1925325at2759"/>
<sequence>MGSCVSSSHNKTSSTSPSVVNLAALISKPDVTSPVKNDVITPITINGNSILHSGPLDSSGYKEEMVFFDSRGWLDSDCEDDFMSVDGEFTPSRGTTPVHHNFCDQIPKAEETKHEEEEEALPSPTDNKKRLLELFKETQDEDEEEEQEVDVVAKSKARACLWLRTPVRSSAPTTPYNNDRERQRLKRVRSATHGGCVPRLVSCSSFTERRRKMMSHVPIDVQR</sequence>
<dbReference type="AlphaFoldDB" id="A0A087H692"/>
<accession>A0A087H692</accession>
<name>A0A087H692_ARAAL</name>
<evidence type="ECO:0000313" key="1">
    <source>
        <dbReference type="EMBL" id="KFK37644.1"/>
    </source>
</evidence>
<protein>
    <submittedName>
        <fullName evidence="1">Uncharacterized protein</fullName>
    </submittedName>
</protein>
<gene>
    <name evidence="1" type="ordered locus">AALP_Aa3g010000</name>
</gene>
<dbReference type="Proteomes" id="UP000029120">
    <property type="component" value="Chromosome 3"/>
</dbReference>
<dbReference type="PANTHER" id="PTHR34280:SF2">
    <property type="entry name" value="OS01G0920100 PROTEIN"/>
    <property type="match status" value="1"/>
</dbReference>
<organism evidence="1 2">
    <name type="scientific">Arabis alpina</name>
    <name type="common">Alpine rock-cress</name>
    <dbReference type="NCBI Taxonomy" id="50452"/>
    <lineage>
        <taxon>Eukaryota</taxon>
        <taxon>Viridiplantae</taxon>
        <taxon>Streptophyta</taxon>
        <taxon>Embryophyta</taxon>
        <taxon>Tracheophyta</taxon>
        <taxon>Spermatophyta</taxon>
        <taxon>Magnoliopsida</taxon>
        <taxon>eudicotyledons</taxon>
        <taxon>Gunneridae</taxon>
        <taxon>Pentapetalae</taxon>
        <taxon>rosids</taxon>
        <taxon>malvids</taxon>
        <taxon>Brassicales</taxon>
        <taxon>Brassicaceae</taxon>
        <taxon>Arabideae</taxon>
        <taxon>Arabis</taxon>
    </lineage>
</organism>
<evidence type="ECO:0000313" key="2">
    <source>
        <dbReference type="Proteomes" id="UP000029120"/>
    </source>
</evidence>
<dbReference type="InterPro" id="IPR038947">
    <property type="entry name" value="At3g27210-like"/>
</dbReference>
<dbReference type="PANTHER" id="PTHR34280">
    <property type="entry name" value="OS01G0920100 PROTEIN"/>
    <property type="match status" value="1"/>
</dbReference>
<dbReference type="Gramene" id="KFK37644">
    <property type="protein sequence ID" value="KFK37644"/>
    <property type="gene ID" value="AALP_AA3G010000"/>
</dbReference>
<dbReference type="OMA" id="ATPYNIN"/>
<dbReference type="eggNOG" id="ENOG502RYYI">
    <property type="taxonomic scope" value="Eukaryota"/>
</dbReference>